<organism evidence="2 3">
    <name type="scientific">Chromobacterium alticapitis</name>
    <dbReference type="NCBI Taxonomy" id="2073169"/>
    <lineage>
        <taxon>Bacteria</taxon>
        <taxon>Pseudomonadati</taxon>
        <taxon>Pseudomonadota</taxon>
        <taxon>Betaproteobacteria</taxon>
        <taxon>Neisseriales</taxon>
        <taxon>Chromobacteriaceae</taxon>
        <taxon>Chromobacterium</taxon>
    </lineage>
</organism>
<dbReference type="Proteomes" id="UP000237082">
    <property type="component" value="Unassembled WGS sequence"/>
</dbReference>
<dbReference type="Gene3D" id="3.30.420.10">
    <property type="entry name" value="Ribonuclease H-like superfamily/Ribonuclease H"/>
    <property type="match status" value="1"/>
</dbReference>
<comment type="caution">
    <text evidence="2">The sequence shown here is derived from an EMBL/GenBank/DDBJ whole genome shotgun (WGS) entry which is preliminary data.</text>
</comment>
<dbReference type="RefSeq" id="WP_103903793.1">
    <property type="nucleotide sequence ID" value="NZ_PQWB01000090.1"/>
</dbReference>
<dbReference type="Pfam" id="PF13358">
    <property type="entry name" value="DDE_3"/>
    <property type="match status" value="1"/>
</dbReference>
<dbReference type="AlphaFoldDB" id="A0A2S5DCL6"/>
<feature type="non-terminal residue" evidence="2">
    <location>
        <position position="1"/>
    </location>
</feature>
<feature type="domain" description="Tc1-like transposase DDE" evidence="1">
    <location>
        <begin position="7"/>
        <end position="64"/>
    </location>
</feature>
<gene>
    <name evidence="2" type="ORF">C2I19_16710</name>
</gene>
<evidence type="ECO:0000313" key="2">
    <source>
        <dbReference type="EMBL" id="POZ60850.1"/>
    </source>
</evidence>
<evidence type="ECO:0000259" key="1">
    <source>
        <dbReference type="Pfam" id="PF13358"/>
    </source>
</evidence>
<protein>
    <submittedName>
        <fullName evidence="2">Transposase</fullName>
    </submittedName>
</protein>
<name>A0A2S5DCL6_9NEIS</name>
<dbReference type="GO" id="GO:0003676">
    <property type="term" value="F:nucleic acid binding"/>
    <property type="evidence" value="ECO:0007669"/>
    <property type="project" value="InterPro"/>
</dbReference>
<proteinExistence type="predicted"/>
<sequence length="91" mass="10818">QGDGRVTFVVLDNARIHHGIEQATLDRWLVQHRMVLFYLPTYSPELNLIEMVWKHAKYHWRRFITWTRETLDAEISALLGGYGDKFQINFS</sequence>
<dbReference type="EMBL" id="PQWB01000090">
    <property type="protein sequence ID" value="POZ60850.1"/>
    <property type="molecule type" value="Genomic_DNA"/>
</dbReference>
<evidence type="ECO:0000313" key="3">
    <source>
        <dbReference type="Proteomes" id="UP000237082"/>
    </source>
</evidence>
<accession>A0A2S5DCL6</accession>
<reference evidence="3" key="1">
    <citation type="submission" date="2018-02" db="EMBL/GenBank/DDBJ databases">
        <authorList>
            <person name="O'Hara-Hanley K."/>
            <person name="Soby S."/>
        </authorList>
    </citation>
    <scope>NUCLEOTIDE SEQUENCE [LARGE SCALE GENOMIC DNA]</scope>
    <source>
        <strain evidence="3">MWU14-2602</strain>
    </source>
</reference>
<dbReference type="InterPro" id="IPR036397">
    <property type="entry name" value="RNaseH_sf"/>
</dbReference>
<dbReference type="InterPro" id="IPR038717">
    <property type="entry name" value="Tc1-like_DDE_dom"/>
</dbReference>
<keyword evidence="3" id="KW-1185">Reference proteome</keyword>